<organism evidence="7 8">
    <name type="scientific">Monilinia laxa</name>
    <name type="common">Brown rot fungus</name>
    <name type="synonym">Sclerotinia laxa</name>
    <dbReference type="NCBI Taxonomy" id="61186"/>
    <lineage>
        <taxon>Eukaryota</taxon>
        <taxon>Fungi</taxon>
        <taxon>Dikarya</taxon>
        <taxon>Ascomycota</taxon>
        <taxon>Pezizomycotina</taxon>
        <taxon>Leotiomycetes</taxon>
        <taxon>Helotiales</taxon>
        <taxon>Sclerotiniaceae</taxon>
        <taxon>Monilinia</taxon>
    </lineage>
</organism>
<dbReference type="GO" id="GO:0046872">
    <property type="term" value="F:metal ion binding"/>
    <property type="evidence" value="ECO:0007669"/>
    <property type="project" value="InterPro"/>
</dbReference>
<reference evidence="7 8" key="1">
    <citation type="submission" date="2019-06" db="EMBL/GenBank/DDBJ databases">
        <title>Genome Sequence of the Brown Rot Fungal Pathogen Monilinia laxa.</title>
        <authorList>
            <person name="De Miccolis Angelini R.M."/>
            <person name="Landi L."/>
            <person name="Abate D."/>
            <person name="Pollastro S."/>
            <person name="Romanazzi G."/>
            <person name="Faretra F."/>
        </authorList>
    </citation>
    <scope>NUCLEOTIDE SEQUENCE [LARGE SCALE GENOMIC DNA]</scope>
    <source>
        <strain evidence="7 8">Mlax316</strain>
    </source>
</reference>
<evidence type="ECO:0000256" key="1">
    <source>
        <dbReference type="ARBA" id="ARBA00022598"/>
    </source>
</evidence>
<evidence type="ECO:0000259" key="6">
    <source>
        <dbReference type="PROSITE" id="PS50975"/>
    </source>
</evidence>
<comment type="caution">
    <text evidence="7">The sequence shown here is derived from an EMBL/GenBank/DDBJ whole genome shotgun (WGS) entry which is preliminary data.</text>
</comment>
<keyword evidence="8" id="KW-1185">Reference proteome</keyword>
<protein>
    <recommendedName>
        <fullName evidence="6">ATP-grasp domain-containing protein</fullName>
    </recommendedName>
</protein>
<feature type="region of interest" description="Disordered" evidence="5">
    <location>
        <begin position="442"/>
        <end position="464"/>
    </location>
</feature>
<dbReference type="Gene3D" id="3.30.1490.20">
    <property type="entry name" value="ATP-grasp fold, A domain"/>
    <property type="match status" value="1"/>
</dbReference>
<dbReference type="PANTHER" id="PTHR43585:SF2">
    <property type="entry name" value="ATP-GRASP ENZYME FSQD"/>
    <property type="match status" value="1"/>
</dbReference>
<dbReference type="PANTHER" id="PTHR43585">
    <property type="entry name" value="FUMIPYRROLE BIOSYNTHESIS PROTEIN C"/>
    <property type="match status" value="1"/>
</dbReference>
<evidence type="ECO:0000256" key="5">
    <source>
        <dbReference type="SAM" id="MobiDB-lite"/>
    </source>
</evidence>
<keyword evidence="3 4" id="KW-0067">ATP-binding</keyword>
<sequence>MAAQYTIPGYLRHVLEVDVDAKKVLLECYWKLNEHLPSTGELVPKADQDASFTTLNLFFTPSPIFSHGKDSDRVKDVPYFAFPETLEDTHSKVSLFLQDVIRKHIALYGSSITALKLLLPKVNGYVCRDDIVQRRFLTCDLAEKAADFTTVRQQIRAFDFKEENILRRALCGAVGAVVLKRLPGINQSLVASALDLLDHEILFRLSLNWILDAPLPRKRLAMVEGRPSPAISAASMGIYRAASALGIDLVVLDHDGHWVQDPAMESLRAEFIACDITIDEGLPDRIVRAVSKSKEPIDAIITFPDAYLLSTARAAEKLGLHTNPPVALEMCRDKKKTREIASADVQVLSVTGVADLKQQLPLLVGSMEYPLIVKPTMGCSSEGVSKVICETELIDAVSRNEEQFPGVNSLIEPYVSGPEVDANFVLLDGKLIWSEINDDFPSSAEMQPQNDIPDEDPASKSSSKSFAESSTIIPSILPENEIAILKASLAETLVKLGFRNGVYHLEARVKDSKSNYAMTTTGIELVESLQSSNETGEPSVFLIEINARVPGHQETFAVEYTYGIDYFAVSMLMALSSDKDSGAKSVIHTLTQPYPAHVQYPTNIVFIPAERGGTFLYAKPLPEELMRHVVQYTVFMQKGEVIKDPEKEGKWPFVAYFLVVGSLTGQEGREQHFVPFRSVALRRLRHTVG</sequence>
<evidence type="ECO:0000256" key="2">
    <source>
        <dbReference type="ARBA" id="ARBA00022741"/>
    </source>
</evidence>
<dbReference type="OrthoDB" id="434648at2759"/>
<evidence type="ECO:0000313" key="8">
    <source>
        <dbReference type="Proteomes" id="UP000326757"/>
    </source>
</evidence>
<dbReference type="InterPro" id="IPR011761">
    <property type="entry name" value="ATP-grasp"/>
</dbReference>
<feature type="domain" description="ATP-grasp" evidence="6">
    <location>
        <begin position="337"/>
        <end position="575"/>
    </location>
</feature>
<dbReference type="InterPro" id="IPR052032">
    <property type="entry name" value="ATP-dep_AA_Ligase"/>
</dbReference>
<evidence type="ECO:0000256" key="4">
    <source>
        <dbReference type="PROSITE-ProRule" id="PRU00409"/>
    </source>
</evidence>
<dbReference type="Gene3D" id="3.30.470.20">
    <property type="entry name" value="ATP-grasp fold, B domain"/>
    <property type="match status" value="1"/>
</dbReference>
<name>A0A5N6JQT6_MONLA</name>
<dbReference type="Proteomes" id="UP000326757">
    <property type="component" value="Unassembled WGS sequence"/>
</dbReference>
<dbReference type="Gene3D" id="3.40.50.20">
    <property type="match status" value="1"/>
</dbReference>
<dbReference type="EMBL" id="VIGI01000017">
    <property type="protein sequence ID" value="KAB8290416.1"/>
    <property type="molecule type" value="Genomic_DNA"/>
</dbReference>
<dbReference type="GO" id="GO:0016874">
    <property type="term" value="F:ligase activity"/>
    <property type="evidence" value="ECO:0007669"/>
    <property type="project" value="UniProtKB-KW"/>
</dbReference>
<dbReference type="GO" id="GO:0005524">
    <property type="term" value="F:ATP binding"/>
    <property type="evidence" value="ECO:0007669"/>
    <property type="project" value="UniProtKB-UniRule"/>
</dbReference>
<dbReference type="Pfam" id="PF18130">
    <property type="entry name" value="ATPgrasp_N"/>
    <property type="match status" value="1"/>
</dbReference>
<dbReference type="InterPro" id="IPR013815">
    <property type="entry name" value="ATP_grasp_subdomain_1"/>
</dbReference>
<keyword evidence="2 4" id="KW-0547">Nucleotide-binding</keyword>
<evidence type="ECO:0000256" key="3">
    <source>
        <dbReference type="ARBA" id="ARBA00022840"/>
    </source>
</evidence>
<dbReference type="SUPFAM" id="SSF56059">
    <property type="entry name" value="Glutathione synthetase ATP-binding domain-like"/>
    <property type="match status" value="1"/>
</dbReference>
<keyword evidence="1" id="KW-0436">Ligase</keyword>
<accession>A0A5N6JQT6</accession>
<gene>
    <name evidence="7" type="ORF">EYC80_010848</name>
</gene>
<dbReference type="PROSITE" id="PS50975">
    <property type="entry name" value="ATP_GRASP"/>
    <property type="match status" value="1"/>
</dbReference>
<dbReference type="InterPro" id="IPR041472">
    <property type="entry name" value="BL00235/CARNS1_N"/>
</dbReference>
<proteinExistence type="predicted"/>
<evidence type="ECO:0000313" key="7">
    <source>
        <dbReference type="EMBL" id="KAB8290416.1"/>
    </source>
</evidence>
<dbReference type="AlphaFoldDB" id="A0A5N6JQT6"/>